<feature type="transmembrane region" description="Helical" evidence="6">
    <location>
        <begin position="418"/>
        <end position="437"/>
    </location>
</feature>
<evidence type="ECO:0000256" key="4">
    <source>
        <dbReference type="ARBA" id="ARBA00022989"/>
    </source>
</evidence>
<dbReference type="EMBL" id="JWIC01000007">
    <property type="protein sequence ID" value="KID56439.1"/>
    <property type="molecule type" value="Genomic_DNA"/>
</dbReference>
<dbReference type="InterPro" id="IPR031312">
    <property type="entry name" value="Na/sul_symport_CS"/>
</dbReference>
<evidence type="ECO:0000256" key="5">
    <source>
        <dbReference type="ARBA" id="ARBA00023136"/>
    </source>
</evidence>
<name>A0A0C1MHL1_9GAMM</name>
<sequence>MTDTMVKGSSIYNKFWLFLGPFLFLMTCITHGPEGLSEQGWRTAGLAMWLAVWWVSETVPIPVTSLVPLLAVPLAGINDIKSTSSAYAHPLIFLFLGGFLISIAMEKSQLHKRIALKTMLKSGTNPKYQVLAMMLVSGFLSMWINNTATTLMLLPIALSVIHVLQKNGAHCDNYAKALLLAIAYSASLGGVGTIIGTAPNALMVAYLWDNHQIEIGFGQWMIVAVPFTFGMIILCWLWLTKFAFKLAPQQNNSQMTEVFSAQLKAQGNMTIAEKNVMYVFLFAVFGWLLRPYLQTWTGLNITDTGIAVAASIMLFVLPADSKGEQKVMDWPAAKEVPWGILLLFGGGLTLASQIKGSGLAEYIANLLAGASAIPLVLSVIAVAALITFLTELTSNTATAAGFLPLLGPVAEQVTGTPLVWIIPAAMAASCAFMMPVATPPNAIVFGSGEIKIRDMIKAGFVLNLIAIAMISLLTLTVARWVFVF</sequence>
<keyword evidence="5 6" id="KW-0472">Membrane</keyword>
<keyword evidence="2" id="KW-0813">Transport</keyword>
<organism evidence="7 8">
    <name type="scientific">Pseudoalteromonas luteoviolacea</name>
    <dbReference type="NCBI Taxonomy" id="43657"/>
    <lineage>
        <taxon>Bacteria</taxon>
        <taxon>Pseudomonadati</taxon>
        <taxon>Pseudomonadota</taxon>
        <taxon>Gammaproteobacteria</taxon>
        <taxon>Alteromonadales</taxon>
        <taxon>Pseudoalteromonadaceae</taxon>
        <taxon>Pseudoalteromonas</taxon>
    </lineage>
</organism>
<dbReference type="AlphaFoldDB" id="A0A0C1MHL1"/>
<keyword evidence="3 6" id="KW-0812">Transmembrane</keyword>
<dbReference type="NCBIfam" id="TIGR00785">
    <property type="entry name" value="dass"/>
    <property type="match status" value="1"/>
</dbReference>
<feature type="transmembrane region" description="Helical" evidence="6">
    <location>
        <begin position="15"/>
        <end position="32"/>
    </location>
</feature>
<feature type="transmembrane region" description="Helical" evidence="6">
    <location>
        <begin position="87"/>
        <end position="105"/>
    </location>
</feature>
<feature type="transmembrane region" description="Helical" evidence="6">
    <location>
        <begin position="336"/>
        <end position="354"/>
    </location>
</feature>
<dbReference type="GO" id="GO:0015141">
    <property type="term" value="F:succinate transmembrane transporter activity"/>
    <property type="evidence" value="ECO:0007669"/>
    <property type="project" value="UniProtKB-ARBA"/>
</dbReference>
<gene>
    <name evidence="7" type="ORF">JF50_19750</name>
</gene>
<evidence type="ECO:0000256" key="1">
    <source>
        <dbReference type="ARBA" id="ARBA00004141"/>
    </source>
</evidence>
<feature type="transmembrane region" description="Helical" evidence="6">
    <location>
        <begin position="177"/>
        <end position="208"/>
    </location>
</feature>
<dbReference type="Proteomes" id="UP000031327">
    <property type="component" value="Unassembled WGS sequence"/>
</dbReference>
<evidence type="ECO:0000313" key="7">
    <source>
        <dbReference type="EMBL" id="KID56439.1"/>
    </source>
</evidence>
<feature type="transmembrane region" description="Helical" evidence="6">
    <location>
        <begin position="458"/>
        <end position="482"/>
    </location>
</feature>
<keyword evidence="4 6" id="KW-1133">Transmembrane helix</keyword>
<protein>
    <submittedName>
        <fullName evidence="7">Anion transporter</fullName>
    </submittedName>
</protein>
<evidence type="ECO:0000313" key="8">
    <source>
        <dbReference type="Proteomes" id="UP000031327"/>
    </source>
</evidence>
<evidence type="ECO:0000256" key="2">
    <source>
        <dbReference type="ARBA" id="ARBA00022448"/>
    </source>
</evidence>
<feature type="transmembrane region" description="Helical" evidence="6">
    <location>
        <begin position="366"/>
        <end position="389"/>
    </location>
</feature>
<comment type="caution">
    <text evidence="7">The sequence shown here is derived from an EMBL/GenBank/DDBJ whole genome shotgun (WGS) entry which is preliminary data.</text>
</comment>
<reference evidence="7 8" key="1">
    <citation type="submission" date="2014-12" db="EMBL/GenBank/DDBJ databases">
        <title>Draft Genome Sequence of Pseudoalteromonas luteoviolacea HI1.</title>
        <authorList>
            <person name="Asahina A.Y."/>
            <person name="Hadfield M.G."/>
        </authorList>
    </citation>
    <scope>NUCLEOTIDE SEQUENCE [LARGE SCALE GENOMIC DNA]</scope>
    <source>
        <strain evidence="7 8">HI1</strain>
    </source>
</reference>
<accession>A0A0C1MHL1</accession>
<dbReference type="RefSeq" id="WP_039610945.1">
    <property type="nucleotide sequence ID" value="NZ_JWIC01000007.1"/>
</dbReference>
<evidence type="ECO:0000256" key="3">
    <source>
        <dbReference type="ARBA" id="ARBA00022692"/>
    </source>
</evidence>
<dbReference type="PROSITE" id="PS01271">
    <property type="entry name" value="NA_SULFATE"/>
    <property type="match status" value="1"/>
</dbReference>
<comment type="subcellular location">
    <subcellularLocation>
        <location evidence="1">Membrane</location>
        <topology evidence="1">Multi-pass membrane protein</topology>
    </subcellularLocation>
</comment>
<feature type="transmembrane region" description="Helical" evidence="6">
    <location>
        <begin position="276"/>
        <end position="293"/>
    </location>
</feature>
<evidence type="ECO:0000256" key="6">
    <source>
        <dbReference type="SAM" id="Phobius"/>
    </source>
</evidence>
<feature type="transmembrane region" description="Helical" evidence="6">
    <location>
        <begin position="44"/>
        <end position="67"/>
    </location>
</feature>
<feature type="transmembrane region" description="Helical" evidence="6">
    <location>
        <begin position="150"/>
        <end position="165"/>
    </location>
</feature>
<feature type="transmembrane region" description="Helical" evidence="6">
    <location>
        <begin position="220"/>
        <end position="239"/>
    </location>
</feature>
<dbReference type="GO" id="GO:0005886">
    <property type="term" value="C:plasma membrane"/>
    <property type="evidence" value="ECO:0007669"/>
    <property type="project" value="TreeGrafter"/>
</dbReference>
<dbReference type="PANTHER" id="PTHR10283:SF82">
    <property type="entry name" value="SOLUTE CARRIER FAMILY 13 MEMBER 2"/>
    <property type="match status" value="1"/>
</dbReference>
<dbReference type="PANTHER" id="PTHR10283">
    <property type="entry name" value="SOLUTE CARRIER FAMILY 13 MEMBER"/>
    <property type="match status" value="1"/>
</dbReference>
<proteinExistence type="predicted"/>
<dbReference type="OrthoDB" id="9766267at2"/>
<dbReference type="InterPro" id="IPR001898">
    <property type="entry name" value="SLC13A/DASS"/>
</dbReference>
<dbReference type="CDD" id="cd01115">
    <property type="entry name" value="SLC13_permease"/>
    <property type="match status" value="1"/>
</dbReference>
<dbReference type="Pfam" id="PF00939">
    <property type="entry name" value="Na_sulph_symp"/>
    <property type="match status" value="1"/>
</dbReference>